<dbReference type="HOGENOM" id="CLU_018483_3_0_9"/>
<gene>
    <name evidence="5" type="ordered locus">LBA0757</name>
</gene>
<evidence type="ECO:0000259" key="4">
    <source>
        <dbReference type="PROSITE" id="PS51206"/>
    </source>
</evidence>
<dbReference type="SUPFAM" id="SSF52540">
    <property type="entry name" value="P-loop containing nucleoside triphosphate hydrolases"/>
    <property type="match status" value="1"/>
</dbReference>
<dbReference type="AlphaFoldDB" id="Q5FL00"/>
<dbReference type="NCBIfam" id="TIGR01613">
    <property type="entry name" value="primase_Cterm"/>
    <property type="match status" value="1"/>
</dbReference>
<accession>Q5FL00</accession>
<dbReference type="InterPro" id="IPR014818">
    <property type="entry name" value="Phage/plasmid_primase_P4_C"/>
</dbReference>
<dbReference type="PANTHER" id="PTHR35372:SF2">
    <property type="entry name" value="SF3 HELICASE DOMAIN-CONTAINING PROTEIN"/>
    <property type="match status" value="1"/>
</dbReference>
<keyword evidence="1" id="KW-0547">Nucleotide-binding</keyword>
<sequence length="500" mass="58017">MYMENITPKLDQKLVDEFNNSPISLTYLKSILRNDGHERRQLLKDKSDKKDKNIILPMRTVTNILEYHIIWAVLGNDKEDWQKSALYFYNTESGIYEKDSLLIEELINTVEPQITERNIKEVKSKLRIESKRLFLTNDPNLYALGNGIFDAKKHKLLAYSPKCVFTSKIAVNYNPNAQEPRFDNWSFSKWINEDIAENKTDKIKLIWQTIKAVVNSNYSYHSAVFLIDSKKGSAGKGTFEALLENIAGPNNYATIKLNQFEKAPILATIVNKPLVIGDDNDPNRAVDSSENFKSASTGDPIVINDKFEKAYSYKPTCLIVQSLNALPVFKDNTDATYRRIRVIKFNKKYIENAKNRRVKDEYISNKELLEWIVKKAIDVKIDGVMIRTQESNEILKENQIDSDSFLQFTNDIIVPTTNGYRFKDDTYQAYKKWFEITGHQFGLETYRGFNKRMREDIGLKQSRKMRNGRKMDVWLNIQLKTDSGNLNDMDLKDLNGRENN</sequence>
<keyword evidence="2" id="KW-0378">Hydrolase</keyword>
<dbReference type="InterPro" id="IPR051620">
    <property type="entry name" value="ORF904-like_C"/>
</dbReference>
<dbReference type="PANTHER" id="PTHR35372">
    <property type="entry name" value="ATP BINDING PROTEIN-RELATED"/>
    <property type="match status" value="1"/>
</dbReference>
<dbReference type="EMBL" id="CP000033">
    <property type="protein sequence ID" value="AAV42624.1"/>
    <property type="molecule type" value="Genomic_DNA"/>
</dbReference>
<dbReference type="Gene3D" id="3.40.50.300">
    <property type="entry name" value="P-loop containing nucleotide triphosphate hydrolases"/>
    <property type="match status" value="1"/>
</dbReference>
<dbReference type="KEGG" id="lac:LBA0757"/>
<evidence type="ECO:0000256" key="1">
    <source>
        <dbReference type="ARBA" id="ARBA00022741"/>
    </source>
</evidence>
<dbReference type="OrthoDB" id="9763644at2"/>
<name>Q5FL00_LACAC</name>
<dbReference type="InterPro" id="IPR045455">
    <property type="entry name" value="NrS-1_pol-like_helicase"/>
</dbReference>
<dbReference type="eggNOG" id="COG3378">
    <property type="taxonomic scope" value="Bacteria"/>
</dbReference>
<dbReference type="GO" id="GO:0016787">
    <property type="term" value="F:hydrolase activity"/>
    <property type="evidence" value="ECO:0007669"/>
    <property type="project" value="UniProtKB-KW"/>
</dbReference>
<evidence type="ECO:0000313" key="5">
    <source>
        <dbReference type="EMBL" id="AAV42624.1"/>
    </source>
</evidence>
<keyword evidence="6" id="KW-1185">Reference proteome</keyword>
<dbReference type="STRING" id="272621.LBA0757"/>
<evidence type="ECO:0000256" key="2">
    <source>
        <dbReference type="ARBA" id="ARBA00022801"/>
    </source>
</evidence>
<dbReference type="Proteomes" id="UP000006381">
    <property type="component" value="Chromosome"/>
</dbReference>
<dbReference type="SMART" id="SM00885">
    <property type="entry name" value="D5_N"/>
    <property type="match status" value="1"/>
</dbReference>
<proteinExistence type="predicted"/>
<dbReference type="BioCyc" id="LACI272621:G1G49-774-MONOMER"/>
<protein>
    <submittedName>
        <fullName evidence="5">DNA primase</fullName>
    </submittedName>
</protein>
<dbReference type="InterPro" id="IPR006500">
    <property type="entry name" value="Helicase_put_C_phage/plasmid"/>
</dbReference>
<keyword evidence="3" id="KW-0067">ATP-binding</keyword>
<reference evidence="5 6" key="1">
    <citation type="journal article" date="2005" name="Proc. Natl. Acad. Sci. U.S.A.">
        <title>Complete genome sequence of the probiotic lactic acid bacterium Lactobacillus acidophilus NCFM.</title>
        <authorList>
            <person name="Altermann E."/>
            <person name="Russell W.M."/>
            <person name="Azcarate-Peril M.A."/>
            <person name="Barrangou R."/>
            <person name="Buck B.L."/>
            <person name="McAuliffe O."/>
            <person name="Souther N."/>
            <person name="Dobson A."/>
            <person name="Duong T."/>
            <person name="Callanan M."/>
            <person name="Lick S."/>
            <person name="Hamrick A."/>
            <person name="Cano R."/>
            <person name="Klaenhammer T.R."/>
        </authorList>
    </citation>
    <scope>NUCLEOTIDE SEQUENCE [LARGE SCALE GENOMIC DNA]</scope>
    <source>
        <strain evidence="6">ATCC 700396 / NCK56 / N2 / NCFM</strain>
    </source>
</reference>
<dbReference type="Pfam" id="PF19263">
    <property type="entry name" value="DUF5906"/>
    <property type="match status" value="1"/>
</dbReference>
<dbReference type="InterPro" id="IPR027417">
    <property type="entry name" value="P-loop_NTPase"/>
</dbReference>
<dbReference type="Pfam" id="PF08706">
    <property type="entry name" value="D5_N"/>
    <property type="match status" value="1"/>
</dbReference>
<dbReference type="GO" id="GO:0005524">
    <property type="term" value="F:ATP binding"/>
    <property type="evidence" value="ECO:0007669"/>
    <property type="project" value="UniProtKB-KW"/>
</dbReference>
<feature type="domain" description="SF3 helicase" evidence="4">
    <location>
        <begin position="201"/>
        <end position="358"/>
    </location>
</feature>
<dbReference type="PATRIC" id="fig|272621.13.peg.721"/>
<organism evidence="6">
    <name type="scientific">Lactobacillus acidophilus (strain ATCC 700396 / NCK56 / N2 / NCFM)</name>
    <dbReference type="NCBI Taxonomy" id="272621"/>
    <lineage>
        <taxon>Bacteria</taxon>
        <taxon>Bacillati</taxon>
        <taxon>Bacillota</taxon>
        <taxon>Bacilli</taxon>
        <taxon>Lactobacillales</taxon>
        <taxon>Lactobacillaceae</taxon>
        <taxon>Lactobacillus</taxon>
    </lineage>
</organism>
<evidence type="ECO:0000256" key="3">
    <source>
        <dbReference type="ARBA" id="ARBA00022840"/>
    </source>
</evidence>
<evidence type="ECO:0000313" key="6">
    <source>
        <dbReference type="Proteomes" id="UP000006381"/>
    </source>
</evidence>
<dbReference type="PROSITE" id="PS51206">
    <property type="entry name" value="SF3_HELICASE_1"/>
    <property type="match status" value="1"/>
</dbReference>
<dbReference type="InterPro" id="IPR014015">
    <property type="entry name" value="Helicase_SF3_DNA-vir"/>
</dbReference>